<protein>
    <submittedName>
        <fullName evidence="1">Regulator</fullName>
    </submittedName>
</protein>
<dbReference type="Pfam" id="PF06115">
    <property type="entry name" value="DUF956"/>
    <property type="match status" value="1"/>
</dbReference>
<dbReference type="EMBL" id="ATBE01000263">
    <property type="protein sequence ID" value="EQC94845.1"/>
    <property type="molecule type" value="Genomic_DNA"/>
</dbReference>
<sequence length="172" mass="19757">MAQSLNTKADYSTEGIVYLGFAEYGKILIGDVAFEFYNDRNVEKNMTFPWTSVARVEGDVSKTLKGEVKVGRQFSIVLQNGSKVRFSSKNSGTVLKWIRHYLGNEKVVKSPSFLGTFKNAFKKKEKKIKKSLFGDFFISWDMSSHLSRKCNFFLFFLVQIFQELADDKKDVQ</sequence>
<evidence type="ECO:0000313" key="2">
    <source>
        <dbReference type="Proteomes" id="UP000015664"/>
    </source>
</evidence>
<gene>
    <name evidence="1" type="ORF">LLT3_11025</name>
</gene>
<evidence type="ECO:0000313" key="1">
    <source>
        <dbReference type="EMBL" id="EQC94845.1"/>
    </source>
</evidence>
<accession>T0V9C5</accession>
<dbReference type="AlphaFoldDB" id="T0V9C5"/>
<reference evidence="1 2" key="1">
    <citation type="journal article" date="2013" name="ISME J.">
        <title>Multifactorial diversity sustains microbial community stability.</title>
        <authorList>
            <person name="Erkus O."/>
            <person name="de Jager V.C."/>
            <person name="Spus M."/>
            <person name="van Alen-Boerrigter I.J."/>
            <person name="van Rijswijck I.M."/>
            <person name="Hazelwood L."/>
            <person name="Janssen P.W."/>
            <person name="van Hijum S.A."/>
            <person name="Kleerebezem M."/>
            <person name="Smid E.J."/>
        </authorList>
    </citation>
    <scope>NUCLEOTIDE SEQUENCE [LARGE SCALE GENOMIC DNA]</scope>
    <source>
        <strain evidence="1 2">TIFN3</strain>
    </source>
</reference>
<dbReference type="Proteomes" id="UP000015664">
    <property type="component" value="Unassembled WGS sequence"/>
</dbReference>
<name>T0V9C5_LACLC</name>
<organism evidence="1 2">
    <name type="scientific">Lactococcus cremoris subsp. cremoris TIFN3</name>
    <dbReference type="NCBI Taxonomy" id="1234873"/>
    <lineage>
        <taxon>Bacteria</taxon>
        <taxon>Bacillati</taxon>
        <taxon>Bacillota</taxon>
        <taxon>Bacilli</taxon>
        <taxon>Lactobacillales</taxon>
        <taxon>Streptococcaceae</taxon>
        <taxon>Lactococcus</taxon>
        <taxon>Lactococcus cremoris subsp. cremoris</taxon>
    </lineage>
</organism>
<comment type="caution">
    <text evidence="1">The sequence shown here is derived from an EMBL/GenBank/DDBJ whole genome shotgun (WGS) entry which is preliminary data.</text>
</comment>
<proteinExistence type="predicted"/>
<dbReference type="InterPro" id="IPR010360">
    <property type="entry name" value="DUF956"/>
</dbReference>